<gene>
    <name evidence="2" type="primary">DBP2_3</name>
    <name evidence="2" type="ORF">K7432_018599</name>
</gene>
<dbReference type="PROSITE" id="PS51194">
    <property type="entry name" value="HELICASE_CTER"/>
    <property type="match status" value="1"/>
</dbReference>
<organism evidence="2 3">
    <name type="scientific">Basidiobolus ranarum</name>
    <dbReference type="NCBI Taxonomy" id="34480"/>
    <lineage>
        <taxon>Eukaryota</taxon>
        <taxon>Fungi</taxon>
        <taxon>Fungi incertae sedis</taxon>
        <taxon>Zoopagomycota</taxon>
        <taxon>Entomophthoromycotina</taxon>
        <taxon>Basidiobolomycetes</taxon>
        <taxon>Basidiobolales</taxon>
        <taxon>Basidiobolaceae</taxon>
        <taxon>Basidiobolus</taxon>
    </lineage>
</organism>
<accession>A0ABR2WBY8</accession>
<comment type="caution">
    <text evidence="2">The sequence shown here is derived from an EMBL/GenBank/DDBJ whole genome shotgun (WGS) entry which is preliminary data.</text>
</comment>
<keyword evidence="2" id="KW-0378">Hydrolase</keyword>
<dbReference type="Gene3D" id="3.40.50.300">
    <property type="entry name" value="P-loop containing nucleotide triphosphate hydrolases"/>
    <property type="match status" value="1"/>
</dbReference>
<evidence type="ECO:0000259" key="1">
    <source>
        <dbReference type="PROSITE" id="PS51194"/>
    </source>
</evidence>
<dbReference type="Proteomes" id="UP001479436">
    <property type="component" value="Unassembled WGS sequence"/>
</dbReference>
<dbReference type="SUPFAM" id="SSF52540">
    <property type="entry name" value="P-loop containing nucleoside triphosphate hydrolases"/>
    <property type="match status" value="1"/>
</dbReference>
<proteinExistence type="predicted"/>
<dbReference type="InterPro" id="IPR001650">
    <property type="entry name" value="Helicase_C-like"/>
</dbReference>
<evidence type="ECO:0000313" key="3">
    <source>
        <dbReference type="Proteomes" id="UP001479436"/>
    </source>
</evidence>
<dbReference type="Pfam" id="PF00271">
    <property type="entry name" value="Helicase_C"/>
    <property type="match status" value="1"/>
</dbReference>
<keyword evidence="2" id="KW-0347">Helicase</keyword>
<dbReference type="EC" id="3.6.4.13" evidence="2"/>
<keyword evidence="2" id="KW-0067">ATP-binding</keyword>
<evidence type="ECO:0000313" key="2">
    <source>
        <dbReference type="EMBL" id="KAK9730663.1"/>
    </source>
</evidence>
<feature type="non-terminal residue" evidence="2">
    <location>
        <position position="1"/>
    </location>
</feature>
<sequence>NDNKTLIFTATKRTADDITRFLRQDGWPALAIHGDKAQAERDWVLNEFRTGKSPVMVATDVASRGIDVKDVKFVINYDFPNNVEDYVHRIGRTGRGGATGASITFFTLENARQA</sequence>
<protein>
    <submittedName>
        <fullName evidence="2">ATP-dependent RNA helicase dbp2</fullName>
        <ecNumber evidence="2">3.6.4.13</ecNumber>
    </submittedName>
</protein>
<feature type="domain" description="Helicase C-terminal" evidence="1">
    <location>
        <begin position="1"/>
        <end position="114"/>
    </location>
</feature>
<dbReference type="SMART" id="SM00490">
    <property type="entry name" value="HELICc"/>
    <property type="match status" value="1"/>
</dbReference>
<dbReference type="GO" id="GO:0016787">
    <property type="term" value="F:hydrolase activity"/>
    <property type="evidence" value="ECO:0007669"/>
    <property type="project" value="UniProtKB-KW"/>
</dbReference>
<keyword evidence="3" id="KW-1185">Reference proteome</keyword>
<dbReference type="CDD" id="cd18787">
    <property type="entry name" value="SF2_C_DEAD"/>
    <property type="match status" value="1"/>
</dbReference>
<keyword evidence="2" id="KW-0547">Nucleotide-binding</keyword>
<name>A0ABR2WBY8_9FUNG</name>
<dbReference type="InterPro" id="IPR027417">
    <property type="entry name" value="P-loop_NTPase"/>
</dbReference>
<reference evidence="2 3" key="1">
    <citation type="submission" date="2023-04" db="EMBL/GenBank/DDBJ databases">
        <title>Genome of Basidiobolus ranarum AG-B5.</title>
        <authorList>
            <person name="Stajich J.E."/>
            <person name="Carter-House D."/>
            <person name="Gryganskyi A."/>
        </authorList>
    </citation>
    <scope>NUCLEOTIDE SEQUENCE [LARGE SCALE GENOMIC DNA]</scope>
    <source>
        <strain evidence="2 3">AG-B5</strain>
    </source>
</reference>
<dbReference type="GO" id="GO:0003724">
    <property type="term" value="F:RNA helicase activity"/>
    <property type="evidence" value="ECO:0007669"/>
    <property type="project" value="UniProtKB-EC"/>
</dbReference>
<feature type="non-terminal residue" evidence="2">
    <location>
        <position position="114"/>
    </location>
</feature>
<dbReference type="EMBL" id="JASJQH010006718">
    <property type="protein sequence ID" value="KAK9730663.1"/>
    <property type="molecule type" value="Genomic_DNA"/>
</dbReference>
<dbReference type="PANTHER" id="PTHR47958">
    <property type="entry name" value="ATP-DEPENDENT RNA HELICASE DBP3"/>
    <property type="match status" value="1"/>
</dbReference>